<comment type="caution">
    <text evidence="12">The sequence shown here is derived from an EMBL/GenBank/DDBJ whole genome shotgun (WGS) entry which is preliminary data.</text>
</comment>
<gene>
    <name evidence="12" type="ORF">ACFODK_00015</name>
</gene>
<dbReference type="InterPro" id="IPR001155">
    <property type="entry name" value="OxRdtase_FMN_N"/>
</dbReference>
<dbReference type="PANTHER" id="PTHR42917:SF2">
    <property type="entry name" value="2,4-DIENOYL-COA REDUCTASE [(2E)-ENOYL-COA-PRODUCING]"/>
    <property type="match status" value="1"/>
</dbReference>
<dbReference type="SUPFAM" id="SSF51395">
    <property type="entry name" value="FMN-linked oxidoreductases"/>
    <property type="match status" value="1"/>
</dbReference>
<keyword evidence="6" id="KW-0479">Metal-binding</keyword>
<evidence type="ECO:0000256" key="9">
    <source>
        <dbReference type="ARBA" id="ARBA00023014"/>
    </source>
</evidence>
<dbReference type="PRINTS" id="PR00368">
    <property type="entry name" value="FADPNR"/>
</dbReference>
<dbReference type="InterPro" id="IPR023753">
    <property type="entry name" value="FAD/NAD-binding_dom"/>
</dbReference>
<evidence type="ECO:0000259" key="11">
    <source>
        <dbReference type="Pfam" id="PF07992"/>
    </source>
</evidence>
<organism evidence="12 13">
    <name type="scientific">Alteraurantiacibacter lauratis</name>
    <dbReference type="NCBI Taxonomy" id="2054627"/>
    <lineage>
        <taxon>Bacteria</taxon>
        <taxon>Pseudomonadati</taxon>
        <taxon>Pseudomonadota</taxon>
        <taxon>Alphaproteobacteria</taxon>
        <taxon>Sphingomonadales</taxon>
        <taxon>Erythrobacteraceae</taxon>
        <taxon>Alteraurantiacibacter</taxon>
    </lineage>
</organism>
<dbReference type="SUPFAM" id="SSF51905">
    <property type="entry name" value="FAD/NAD(P)-binding domain"/>
    <property type="match status" value="1"/>
</dbReference>
<accession>A0ABV7E9A7</accession>
<evidence type="ECO:0000259" key="10">
    <source>
        <dbReference type="Pfam" id="PF00724"/>
    </source>
</evidence>
<evidence type="ECO:0000256" key="3">
    <source>
        <dbReference type="ARBA" id="ARBA00011048"/>
    </source>
</evidence>
<comment type="similarity">
    <text evidence="3">In the N-terminal section; belongs to the NADH:flavin oxidoreductase/NADH oxidase family.</text>
</comment>
<evidence type="ECO:0000256" key="1">
    <source>
        <dbReference type="ARBA" id="ARBA00001917"/>
    </source>
</evidence>
<keyword evidence="7" id="KW-0560">Oxidoreductase</keyword>
<reference evidence="13" key="1">
    <citation type="journal article" date="2019" name="Int. J. Syst. Evol. Microbiol.">
        <title>The Global Catalogue of Microorganisms (GCM) 10K type strain sequencing project: providing services to taxonomists for standard genome sequencing and annotation.</title>
        <authorList>
            <consortium name="The Broad Institute Genomics Platform"/>
            <consortium name="The Broad Institute Genome Sequencing Center for Infectious Disease"/>
            <person name="Wu L."/>
            <person name="Ma J."/>
        </authorList>
    </citation>
    <scope>NUCLEOTIDE SEQUENCE [LARGE SCALE GENOMIC DNA]</scope>
    <source>
        <strain evidence="13">KCTC 52606</strain>
    </source>
</reference>
<dbReference type="Gene3D" id="3.20.20.70">
    <property type="entry name" value="Aldolase class I"/>
    <property type="match status" value="1"/>
</dbReference>
<evidence type="ECO:0000256" key="2">
    <source>
        <dbReference type="ARBA" id="ARBA00001966"/>
    </source>
</evidence>
<evidence type="ECO:0000256" key="4">
    <source>
        <dbReference type="ARBA" id="ARBA00022630"/>
    </source>
</evidence>
<dbReference type="InterPro" id="IPR036188">
    <property type="entry name" value="FAD/NAD-bd_sf"/>
</dbReference>
<sequence length="670" mass="73509">MTTLDPRYNILFEPLQIGPVRTKNRFYSVPHAIGMGMVGMDGMIAFRAARAEGGWGVICVEETMIHETSDHAPLKTPELFLDEHIAPTARLVEAIKAHGALAATELAHVGSSGVAWQARAHPLSSSSKFPHYHINPITARTVDKKDIAAFRQWYVDAALRAKSAGYDIVYVYCAHDLSLLQDFLVTNTNKRTDEYGGVFENRVRLLKETLSDVKDAVGGSCAVAVRFAVEERRWQSNLNIRDDGRRVIETLADVPDLWDVNVSDWSFDSGSSRFFEEGQQEPFINFVKQVTDKPVVGVGRFTSPDAMVRQIKSGILDLIGAARPSISDPFLPNKIQEGRIEDIRECIGCNACIAELNHYTRVRCTQNPSAGEEHLQGWHPEDYPAAHDASQSILVIGGGPAGLEAATTLGKRGYSVTLADAGTEWGGRLVREQKLPRLSAWGRVVDYRLSQMQQMTNVDLYLDSRLSAEDVVGFEADHVIVATGAKWRGDGLGRNHHDAIPGHELDHVFTPEDILNGRLPEGEVIVYDEDYYYMASSIAELLAAAGCKVTFVTTASDPVPWTAMTLEMGHVIKSMNEKGIEIVVGHSIAAIESGAVSLTRELTKEEGKRSADAVVLVTGQLSDDALYHELDSLRDEGKIKSLERIGDCLGPGQIAQAIFDGRKAGMNFGK</sequence>
<keyword evidence="9" id="KW-0411">Iron-sulfur</keyword>
<evidence type="ECO:0000256" key="6">
    <source>
        <dbReference type="ARBA" id="ARBA00022723"/>
    </source>
</evidence>
<evidence type="ECO:0000313" key="13">
    <source>
        <dbReference type="Proteomes" id="UP001595378"/>
    </source>
</evidence>
<keyword evidence="4" id="KW-0285">Flavoprotein</keyword>
<keyword evidence="13" id="KW-1185">Reference proteome</keyword>
<keyword evidence="5" id="KW-0288">FMN</keyword>
<dbReference type="RefSeq" id="WP_377923188.1">
    <property type="nucleotide sequence ID" value="NZ_JBANRN010000028.1"/>
</dbReference>
<evidence type="ECO:0000313" key="12">
    <source>
        <dbReference type="EMBL" id="MFC3099278.1"/>
    </source>
</evidence>
<evidence type="ECO:0000256" key="8">
    <source>
        <dbReference type="ARBA" id="ARBA00023004"/>
    </source>
</evidence>
<proteinExistence type="inferred from homology"/>
<feature type="domain" description="NADH:flavin oxidoreductase/NADH oxidase N-terminal" evidence="10">
    <location>
        <begin position="11"/>
        <end position="340"/>
    </location>
</feature>
<evidence type="ECO:0000256" key="5">
    <source>
        <dbReference type="ARBA" id="ARBA00022643"/>
    </source>
</evidence>
<dbReference type="Gene3D" id="3.40.50.720">
    <property type="entry name" value="NAD(P)-binding Rossmann-like Domain"/>
    <property type="match status" value="1"/>
</dbReference>
<name>A0ABV7E9A7_9SPHN</name>
<evidence type="ECO:0000256" key="7">
    <source>
        <dbReference type="ARBA" id="ARBA00023002"/>
    </source>
</evidence>
<keyword evidence="8" id="KW-0408">Iron</keyword>
<protein>
    <submittedName>
        <fullName evidence="12">FAD-dependent oxidoreductase</fullName>
    </submittedName>
</protein>
<dbReference type="InterPro" id="IPR051793">
    <property type="entry name" value="NADH:flavin_oxidoreductase"/>
</dbReference>
<comment type="cofactor">
    <cofactor evidence="1">
        <name>FMN</name>
        <dbReference type="ChEBI" id="CHEBI:58210"/>
    </cofactor>
</comment>
<dbReference type="Gene3D" id="3.50.50.60">
    <property type="entry name" value="FAD/NAD(P)-binding domain"/>
    <property type="match status" value="1"/>
</dbReference>
<dbReference type="PANTHER" id="PTHR42917">
    <property type="entry name" value="2,4-DIENOYL-COA REDUCTASE"/>
    <property type="match status" value="1"/>
</dbReference>
<dbReference type="Proteomes" id="UP001595378">
    <property type="component" value="Unassembled WGS sequence"/>
</dbReference>
<dbReference type="Pfam" id="PF00724">
    <property type="entry name" value="Oxidored_FMN"/>
    <property type="match status" value="1"/>
</dbReference>
<feature type="domain" description="FAD/NAD(P)-binding" evidence="11">
    <location>
        <begin position="392"/>
        <end position="632"/>
    </location>
</feature>
<comment type="cofactor">
    <cofactor evidence="2">
        <name>[4Fe-4S] cluster</name>
        <dbReference type="ChEBI" id="CHEBI:49883"/>
    </cofactor>
</comment>
<dbReference type="Pfam" id="PF07992">
    <property type="entry name" value="Pyr_redox_2"/>
    <property type="match status" value="1"/>
</dbReference>
<dbReference type="EMBL" id="JBHRSU010000001">
    <property type="protein sequence ID" value="MFC3099278.1"/>
    <property type="molecule type" value="Genomic_DNA"/>
</dbReference>
<dbReference type="InterPro" id="IPR013785">
    <property type="entry name" value="Aldolase_TIM"/>
</dbReference>